<dbReference type="InterPro" id="IPR038491">
    <property type="entry name" value="Velvet_dom_sf"/>
</dbReference>
<sequence>MELAVAPPSKIAAGRSLQVPVVVTFTTESPFGNRQTKQEKAELPDLNGLWAFVSLTTPDMQQSLAPPRRDLLRGRTADSIHPLQQSQEGEQPTLGYATFRELVITQPGQYRMRVNIVDMNTLFAGNFAEGAATVLPPIHSQVFDVVEAEDHAFCETEVAETLGRLRSIGVDC</sequence>
<evidence type="ECO:0008006" key="3">
    <source>
        <dbReference type="Google" id="ProtNLM"/>
    </source>
</evidence>
<protein>
    <recommendedName>
        <fullName evidence="3">Velvet domain-containing protein</fullName>
    </recommendedName>
</protein>
<reference evidence="1" key="1">
    <citation type="submission" date="2023-01" db="EMBL/GenBank/DDBJ databases">
        <title>Exophiala dermititidis isolated from Cystic Fibrosis Patient.</title>
        <authorList>
            <person name="Kurbessoian T."/>
            <person name="Crocker A."/>
            <person name="Murante D."/>
            <person name="Hogan D.A."/>
            <person name="Stajich J.E."/>
        </authorList>
    </citation>
    <scope>NUCLEOTIDE SEQUENCE</scope>
    <source>
        <strain evidence="1">Ex8</strain>
    </source>
</reference>
<proteinExistence type="predicted"/>
<dbReference type="Gene3D" id="2.60.40.3960">
    <property type="entry name" value="Velvet domain"/>
    <property type="match status" value="1"/>
</dbReference>
<gene>
    <name evidence="1" type="ORF">HRR80_005981</name>
</gene>
<comment type="caution">
    <text evidence="1">The sequence shown here is derived from an EMBL/GenBank/DDBJ whole genome shotgun (WGS) entry which is preliminary data.</text>
</comment>
<evidence type="ECO:0000313" key="2">
    <source>
        <dbReference type="Proteomes" id="UP001161757"/>
    </source>
</evidence>
<name>A0AAN6EQP6_EXODE</name>
<dbReference type="AlphaFoldDB" id="A0AAN6EQP6"/>
<dbReference type="Proteomes" id="UP001161757">
    <property type="component" value="Unassembled WGS sequence"/>
</dbReference>
<organism evidence="1 2">
    <name type="scientific">Exophiala dermatitidis</name>
    <name type="common">Black yeast-like fungus</name>
    <name type="synonym">Wangiella dermatitidis</name>
    <dbReference type="NCBI Taxonomy" id="5970"/>
    <lineage>
        <taxon>Eukaryota</taxon>
        <taxon>Fungi</taxon>
        <taxon>Dikarya</taxon>
        <taxon>Ascomycota</taxon>
        <taxon>Pezizomycotina</taxon>
        <taxon>Eurotiomycetes</taxon>
        <taxon>Chaetothyriomycetidae</taxon>
        <taxon>Chaetothyriales</taxon>
        <taxon>Herpotrichiellaceae</taxon>
        <taxon>Exophiala</taxon>
    </lineage>
</organism>
<dbReference type="EMBL" id="JAJGCB010000012">
    <property type="protein sequence ID" value="KAJ8989840.1"/>
    <property type="molecule type" value="Genomic_DNA"/>
</dbReference>
<evidence type="ECO:0000313" key="1">
    <source>
        <dbReference type="EMBL" id="KAJ8989840.1"/>
    </source>
</evidence>
<accession>A0AAN6EQP6</accession>